<dbReference type="PROSITE" id="PS51353">
    <property type="entry name" value="ARSC"/>
    <property type="match status" value="1"/>
</dbReference>
<dbReference type="STRING" id="180332.GCA_000797495_01431"/>
<comment type="caution">
    <text evidence="2">The sequence shown here is derived from an EMBL/GenBank/DDBJ whole genome shotgun (WGS) entry which is preliminary data.</text>
</comment>
<dbReference type="SUPFAM" id="SSF52833">
    <property type="entry name" value="Thioredoxin-like"/>
    <property type="match status" value="1"/>
</dbReference>
<dbReference type="InterPro" id="IPR006504">
    <property type="entry name" value="Tscrpt_reg_Spx/MgsR"/>
</dbReference>
<name>A0A4U8Q9P2_9FIRM</name>
<proteinExistence type="inferred from homology"/>
<dbReference type="CDD" id="cd03036">
    <property type="entry name" value="ArsC_like"/>
    <property type="match status" value="1"/>
</dbReference>
<dbReference type="PANTHER" id="PTHR30041:SF8">
    <property type="entry name" value="PROTEIN YFFB"/>
    <property type="match status" value="1"/>
</dbReference>
<dbReference type="PANTHER" id="PTHR30041">
    <property type="entry name" value="ARSENATE REDUCTASE"/>
    <property type="match status" value="1"/>
</dbReference>
<dbReference type="NCBIfam" id="TIGR01617">
    <property type="entry name" value="arsC_related"/>
    <property type="match status" value="1"/>
</dbReference>
<dbReference type="InterPro" id="IPR006660">
    <property type="entry name" value="Arsenate_reductase-like"/>
</dbReference>
<reference evidence="2 3" key="1">
    <citation type="journal article" date="2019" name="Anaerobe">
        <title>Detection of Robinsoniella peoriensis in multiple bone samples of a trauma patient.</title>
        <authorList>
            <person name="Schrottner P."/>
            <person name="Hartwich K."/>
            <person name="Bunk B."/>
            <person name="Schober I."/>
            <person name="Helbig S."/>
            <person name="Rudolph W.W."/>
            <person name="Gunzer F."/>
        </authorList>
    </citation>
    <scope>NUCLEOTIDE SEQUENCE [LARGE SCALE GENOMIC DNA]</scope>
    <source>
        <strain evidence="2 3">DSM 106044</strain>
    </source>
</reference>
<dbReference type="InterPro" id="IPR036249">
    <property type="entry name" value="Thioredoxin-like_sf"/>
</dbReference>
<evidence type="ECO:0000313" key="2">
    <source>
        <dbReference type="EMBL" id="TLD01671.1"/>
    </source>
</evidence>
<keyword evidence="3" id="KW-1185">Reference proteome</keyword>
<dbReference type="Gene3D" id="3.40.30.10">
    <property type="entry name" value="Glutaredoxin"/>
    <property type="match status" value="1"/>
</dbReference>
<protein>
    <submittedName>
        <fullName evidence="2">Modulator of the general stress response</fullName>
    </submittedName>
</protein>
<evidence type="ECO:0000256" key="1">
    <source>
        <dbReference type="PROSITE-ProRule" id="PRU01282"/>
    </source>
</evidence>
<gene>
    <name evidence="2" type="primary">mgsR</name>
    <name evidence="2" type="ORF">DSM106044_01471</name>
</gene>
<accession>A0A4U8Q9P2</accession>
<dbReference type="Pfam" id="PF03960">
    <property type="entry name" value="ArsC"/>
    <property type="match status" value="1"/>
</dbReference>
<dbReference type="EMBL" id="QGQD01000033">
    <property type="protein sequence ID" value="TLD01671.1"/>
    <property type="molecule type" value="Genomic_DNA"/>
</dbReference>
<evidence type="ECO:0000313" key="3">
    <source>
        <dbReference type="Proteomes" id="UP000306509"/>
    </source>
</evidence>
<dbReference type="AlphaFoldDB" id="A0A4U8Q9P2"/>
<organism evidence="2 3">
    <name type="scientific">Robinsoniella peoriensis</name>
    <dbReference type="NCBI Taxonomy" id="180332"/>
    <lineage>
        <taxon>Bacteria</taxon>
        <taxon>Bacillati</taxon>
        <taxon>Bacillota</taxon>
        <taxon>Clostridia</taxon>
        <taxon>Lachnospirales</taxon>
        <taxon>Lachnospiraceae</taxon>
        <taxon>Robinsoniella</taxon>
    </lineage>
</organism>
<dbReference type="RefSeq" id="WP_044294193.1">
    <property type="nucleotide sequence ID" value="NZ_CAUSDN010000041.1"/>
</dbReference>
<sequence>MSVLFAEYPKCTTCQKAKKWLKEHQVEFEDRHIKEENPNALELKEWHGRSGLPLKRFFNTSGVVYKELNLKERIPQMSEEEQYGILATDGMLVKRPLVIGDDFVLVGFKEKEWEEKLAK</sequence>
<dbReference type="Proteomes" id="UP000306509">
    <property type="component" value="Unassembled WGS sequence"/>
</dbReference>
<comment type="similarity">
    <text evidence="1">Belongs to the ArsC family.</text>
</comment>